<gene>
    <name evidence="9" type="primary">umuD</name>
    <name evidence="9" type="ORF">FVW20_14035</name>
</gene>
<dbReference type="EC" id="2.7.7.7" evidence="9"/>
<dbReference type="Gene3D" id="2.10.109.10">
    <property type="entry name" value="Umud Fragment, subunit A"/>
    <property type="match status" value="1"/>
</dbReference>
<evidence type="ECO:0000256" key="5">
    <source>
        <dbReference type="ARBA" id="ARBA00023204"/>
    </source>
</evidence>
<accession>A0ABS0J7I9</accession>
<dbReference type="PRINTS" id="PR00726">
    <property type="entry name" value="LEXASERPTASE"/>
</dbReference>
<keyword evidence="5" id="KW-0234">DNA repair</keyword>
<dbReference type="Proteomes" id="UP001194469">
    <property type="component" value="Unassembled WGS sequence"/>
</dbReference>
<comment type="similarity">
    <text evidence="1 7">Belongs to the peptidase S24 family.</text>
</comment>
<evidence type="ECO:0000313" key="9">
    <source>
        <dbReference type="EMBL" id="MBG3878097.1"/>
    </source>
</evidence>
<dbReference type="RefSeq" id="WP_196610101.1">
    <property type="nucleotide sequence ID" value="NZ_VRYY01000465.1"/>
</dbReference>
<dbReference type="InterPro" id="IPR039418">
    <property type="entry name" value="LexA-like"/>
</dbReference>
<dbReference type="SUPFAM" id="SSF51306">
    <property type="entry name" value="LexA/Signal peptidase"/>
    <property type="match status" value="1"/>
</dbReference>
<dbReference type="PANTHER" id="PTHR33516">
    <property type="entry name" value="LEXA REPRESSOR"/>
    <property type="match status" value="1"/>
</dbReference>
<name>A0ABS0J7I9_9BACT</name>
<evidence type="ECO:0000256" key="7">
    <source>
        <dbReference type="RuleBase" id="RU003991"/>
    </source>
</evidence>
<keyword evidence="4 7" id="KW-0068">Autocatalytic cleavage</keyword>
<dbReference type="InterPro" id="IPR036286">
    <property type="entry name" value="LexA/Signal_pep-like_sf"/>
</dbReference>
<dbReference type="CDD" id="cd06529">
    <property type="entry name" value="S24_LexA-like"/>
    <property type="match status" value="1"/>
</dbReference>
<organism evidence="9 10">
    <name type="scientific">Nitratidesulfovibrio oxamicus</name>
    <dbReference type="NCBI Taxonomy" id="32016"/>
    <lineage>
        <taxon>Bacteria</taxon>
        <taxon>Pseudomonadati</taxon>
        <taxon>Thermodesulfobacteriota</taxon>
        <taxon>Desulfovibrionia</taxon>
        <taxon>Desulfovibrionales</taxon>
        <taxon>Desulfovibrionaceae</taxon>
        <taxon>Nitratidesulfovibrio</taxon>
    </lineage>
</organism>
<dbReference type="EMBL" id="VRYY01000465">
    <property type="protein sequence ID" value="MBG3878097.1"/>
    <property type="molecule type" value="Genomic_DNA"/>
</dbReference>
<feature type="domain" description="Peptidase S24/S26A/S26B/S26C" evidence="8">
    <location>
        <begin position="27"/>
        <end position="143"/>
    </location>
</feature>
<comment type="caution">
    <text evidence="9">The sequence shown here is derived from an EMBL/GenBank/DDBJ whole genome shotgun (WGS) entry which is preliminary data.</text>
</comment>
<dbReference type="InterPro" id="IPR050077">
    <property type="entry name" value="LexA_repressor"/>
</dbReference>
<keyword evidence="6" id="KW-0742">SOS response</keyword>
<dbReference type="InterPro" id="IPR006197">
    <property type="entry name" value="Peptidase_S24_LexA"/>
</dbReference>
<evidence type="ECO:0000256" key="4">
    <source>
        <dbReference type="ARBA" id="ARBA00022813"/>
    </source>
</evidence>
<dbReference type="PANTHER" id="PTHR33516:SF2">
    <property type="entry name" value="LEXA REPRESSOR-RELATED"/>
    <property type="match status" value="1"/>
</dbReference>
<dbReference type="GO" id="GO:0003887">
    <property type="term" value="F:DNA-directed DNA polymerase activity"/>
    <property type="evidence" value="ECO:0007669"/>
    <property type="project" value="UniProtKB-EC"/>
</dbReference>
<keyword evidence="10" id="KW-1185">Reference proteome</keyword>
<evidence type="ECO:0000256" key="2">
    <source>
        <dbReference type="ARBA" id="ARBA00022763"/>
    </source>
</evidence>
<keyword evidence="2" id="KW-0227">DNA damage</keyword>
<evidence type="ECO:0000313" key="10">
    <source>
        <dbReference type="Proteomes" id="UP001194469"/>
    </source>
</evidence>
<keyword evidence="3 7" id="KW-0378">Hydrolase</keyword>
<dbReference type="InterPro" id="IPR015927">
    <property type="entry name" value="Peptidase_S24_S26A/B/C"/>
</dbReference>
<dbReference type="Pfam" id="PF00717">
    <property type="entry name" value="Peptidase_S24"/>
    <property type="match status" value="1"/>
</dbReference>
<protein>
    <submittedName>
        <fullName evidence="9">Translesion error-prone DNA polymerase V autoproteolytic subunit</fullName>
        <ecNumber evidence="9">2.7.7.7</ecNumber>
    </submittedName>
</protein>
<dbReference type="NCBIfam" id="NF007621">
    <property type="entry name" value="PRK10276.1"/>
    <property type="match status" value="1"/>
</dbReference>
<evidence type="ECO:0000256" key="3">
    <source>
        <dbReference type="ARBA" id="ARBA00022801"/>
    </source>
</evidence>
<evidence type="ECO:0000256" key="1">
    <source>
        <dbReference type="ARBA" id="ARBA00007484"/>
    </source>
</evidence>
<keyword evidence="9" id="KW-0548">Nucleotidyltransferase</keyword>
<reference evidence="9 10" key="1">
    <citation type="submission" date="2019-08" db="EMBL/GenBank/DDBJ databases">
        <authorList>
            <person name="Luo N."/>
        </authorList>
    </citation>
    <scope>NUCLEOTIDE SEQUENCE [LARGE SCALE GENOMIC DNA]</scope>
    <source>
        <strain evidence="9 10">NCIMB 9442</strain>
    </source>
</reference>
<evidence type="ECO:0000259" key="8">
    <source>
        <dbReference type="Pfam" id="PF00717"/>
    </source>
</evidence>
<proteinExistence type="inferred from homology"/>
<evidence type="ECO:0000256" key="6">
    <source>
        <dbReference type="ARBA" id="ARBA00023236"/>
    </source>
</evidence>
<keyword evidence="9" id="KW-0808">Transferase</keyword>
<sequence length="150" mass="16047">MSESTPGFSGTTASPATAAPRAPVTCPLLLARVAAGFPSPADDYMDRPLDIAEHLIRHPEATFFLRAQGQSMIGAGIHDGDLLVVDRAVEPVHNKVAIVAVDGELTVKRLHLRAGRVALLPENPDYEPLDVTGRDDVHVWGVVTYVVHAL</sequence>